<dbReference type="InterPro" id="IPR002213">
    <property type="entry name" value="UDP_glucos_trans"/>
</dbReference>
<dbReference type="Gene3D" id="3.40.50.2000">
    <property type="entry name" value="Glycogen Phosphorylase B"/>
    <property type="match status" value="2"/>
</dbReference>
<dbReference type="SUPFAM" id="SSF53756">
    <property type="entry name" value="UDP-Glycosyltransferase/glycogen phosphorylase"/>
    <property type="match status" value="1"/>
</dbReference>
<dbReference type="CDD" id="cd03784">
    <property type="entry name" value="GT1_Gtf-like"/>
    <property type="match status" value="1"/>
</dbReference>
<protein>
    <submittedName>
        <fullName evidence="2">Glycosyltransferase</fullName>
    </submittedName>
</protein>
<dbReference type="PANTHER" id="PTHR48050:SF13">
    <property type="entry name" value="STEROL 3-BETA-GLUCOSYLTRANSFERASE UGT80A2"/>
    <property type="match status" value="1"/>
</dbReference>
<dbReference type="Proteomes" id="UP001499938">
    <property type="component" value="Unassembled WGS sequence"/>
</dbReference>
<comment type="caution">
    <text evidence="2">The sequence shown here is derived from an EMBL/GenBank/DDBJ whole genome shotgun (WGS) entry which is preliminary data.</text>
</comment>
<reference evidence="2 3" key="1">
    <citation type="journal article" date="2019" name="Int. J. Syst. Evol. Microbiol.">
        <title>The Global Catalogue of Microorganisms (GCM) 10K type strain sequencing project: providing services to taxonomists for standard genome sequencing and annotation.</title>
        <authorList>
            <consortium name="The Broad Institute Genomics Platform"/>
            <consortium name="The Broad Institute Genome Sequencing Center for Infectious Disease"/>
            <person name="Wu L."/>
            <person name="Ma J."/>
        </authorList>
    </citation>
    <scope>NUCLEOTIDE SEQUENCE [LARGE SCALE GENOMIC DNA]</scope>
    <source>
        <strain evidence="2 3">JCM 15592</strain>
    </source>
</reference>
<organism evidence="2 3">
    <name type="scientific">Nostocoides veronense</name>
    <dbReference type="NCBI Taxonomy" id="330836"/>
    <lineage>
        <taxon>Bacteria</taxon>
        <taxon>Bacillati</taxon>
        <taxon>Actinomycetota</taxon>
        <taxon>Actinomycetes</taxon>
        <taxon>Micrococcales</taxon>
        <taxon>Intrasporangiaceae</taxon>
        <taxon>Nostocoides</taxon>
    </lineage>
</organism>
<evidence type="ECO:0000259" key="1">
    <source>
        <dbReference type="Pfam" id="PF06722"/>
    </source>
</evidence>
<evidence type="ECO:0000313" key="3">
    <source>
        <dbReference type="Proteomes" id="UP001499938"/>
    </source>
</evidence>
<dbReference type="InterPro" id="IPR050426">
    <property type="entry name" value="Glycosyltransferase_28"/>
</dbReference>
<proteinExistence type="predicted"/>
<keyword evidence="3" id="KW-1185">Reference proteome</keyword>
<sequence length="415" mass="43040">MAVILLALGSRGDVQPMAVLAGELTRRGQAARVVATSDFAGLAAGCGADFVSIAADSREAVAMTHARFGRQLFSHPLGQAWLLRRWLALIAEPVADACLESIGPGDVVLSGILTRGVGLALAEARGARLVTVLHTGQVPTRYAESHFAFDHFRGRATYDLRGARLSWRIASGLGAPAAYLARAKLGLPRLAAGATAGAADAFPVIVAASPLVVPPAHDWPKNVVSTGYPTPRQESFAPDAELAAFLDAGPEPVYVGFGSLGASGAHDNLAPVIEAARLSGRRIVTPAVGGAAAGSIDRRVHVIDSVPHDWLLPRMAAVIHHGGAGTTWAGLLSGRPSVAVPFGVDQPYQAHRLHGLGVGPEPIPVQRLSGTSLARLIAQATSGSYDERAAEVGRVARAEDGTEATIAALTRWGYL</sequence>
<gene>
    <name evidence="2" type="ORF">GCM10009811_20690</name>
</gene>
<dbReference type="Pfam" id="PF06722">
    <property type="entry name" value="EryCIII-like_C"/>
    <property type="match status" value="1"/>
</dbReference>
<evidence type="ECO:0000313" key="2">
    <source>
        <dbReference type="EMBL" id="GAA1796303.1"/>
    </source>
</evidence>
<dbReference type="RefSeq" id="WP_344084621.1">
    <property type="nucleotide sequence ID" value="NZ_BAAAPO010000033.1"/>
</dbReference>
<dbReference type="EMBL" id="BAAAPO010000033">
    <property type="protein sequence ID" value="GAA1796303.1"/>
    <property type="molecule type" value="Genomic_DNA"/>
</dbReference>
<feature type="domain" description="Erythromycin biosynthesis protein CIII-like C-terminal" evidence="1">
    <location>
        <begin position="283"/>
        <end position="392"/>
    </location>
</feature>
<dbReference type="PANTHER" id="PTHR48050">
    <property type="entry name" value="STEROL 3-BETA-GLUCOSYLTRANSFERASE"/>
    <property type="match status" value="1"/>
</dbReference>
<accession>A0ABN2LQ41</accession>
<dbReference type="InterPro" id="IPR010610">
    <property type="entry name" value="EryCIII-like_C"/>
</dbReference>
<name>A0ABN2LQ41_9MICO</name>